<organism evidence="1 2">
    <name type="scientific">Ehrlichia sennetsu (strain ATCC VR-367 / Miyayama)</name>
    <name type="common">Neorickettsia sennetsu</name>
    <dbReference type="NCBI Taxonomy" id="222891"/>
    <lineage>
        <taxon>Bacteria</taxon>
        <taxon>Pseudomonadati</taxon>
        <taxon>Pseudomonadota</taxon>
        <taxon>Alphaproteobacteria</taxon>
        <taxon>Rickettsiales</taxon>
        <taxon>Anaplasmataceae</taxon>
        <taxon>Ehrlichia</taxon>
    </lineage>
</organism>
<dbReference type="AlphaFoldDB" id="Q2GE17"/>
<evidence type="ECO:0000313" key="1">
    <source>
        <dbReference type="EMBL" id="ABD46513.1"/>
    </source>
</evidence>
<accession>Q2GE17</accession>
<evidence type="ECO:0000313" key="2">
    <source>
        <dbReference type="Proteomes" id="UP000001942"/>
    </source>
</evidence>
<dbReference type="KEGG" id="nse:NSE_0390"/>
<proteinExistence type="predicted"/>
<name>Q2GE17_EHRS3</name>
<protein>
    <submittedName>
        <fullName evidence="1">Uncharacterized protein</fullName>
    </submittedName>
</protein>
<keyword evidence="2" id="KW-1185">Reference proteome</keyword>
<dbReference type="Proteomes" id="UP000001942">
    <property type="component" value="Chromosome"/>
</dbReference>
<dbReference type="HOGENOM" id="CLU_3404511_0_0_5"/>
<dbReference type="STRING" id="222891.NSE_0390"/>
<reference evidence="1 2" key="1">
    <citation type="journal article" date="2006" name="PLoS Genet.">
        <title>Comparative genomics of emerging human ehrlichiosis agents.</title>
        <authorList>
            <person name="Dunning Hotopp J.C."/>
            <person name="Lin M."/>
            <person name="Madupu R."/>
            <person name="Crabtree J."/>
            <person name="Angiuoli S.V."/>
            <person name="Eisen J.A."/>
            <person name="Seshadri R."/>
            <person name="Ren Q."/>
            <person name="Wu M."/>
            <person name="Utterback T.R."/>
            <person name="Smith S."/>
            <person name="Lewis M."/>
            <person name="Khouri H."/>
            <person name="Zhang C."/>
            <person name="Niu H."/>
            <person name="Lin Q."/>
            <person name="Ohashi N."/>
            <person name="Zhi N."/>
            <person name="Nelson W."/>
            <person name="Brinkac L.M."/>
            <person name="Dodson R.J."/>
            <person name="Rosovitz M.J."/>
            <person name="Sundaram J."/>
            <person name="Daugherty S.C."/>
            <person name="Davidsen T."/>
            <person name="Durkin A.S."/>
            <person name="Gwinn M."/>
            <person name="Haft D.H."/>
            <person name="Selengut J.D."/>
            <person name="Sullivan S.A."/>
            <person name="Zafar N."/>
            <person name="Zhou L."/>
            <person name="Benahmed F."/>
            <person name="Forberger H."/>
            <person name="Halpin R."/>
            <person name="Mulligan S."/>
            <person name="Robinson J."/>
            <person name="White O."/>
            <person name="Rikihisa Y."/>
            <person name="Tettelin H."/>
        </authorList>
    </citation>
    <scope>NUCLEOTIDE SEQUENCE [LARGE SCALE GENOMIC DNA]</scope>
    <source>
        <strain evidence="2">ATCC VR-367 / Miyayama</strain>
    </source>
</reference>
<gene>
    <name evidence="1" type="ordered locus">NSE_0390</name>
</gene>
<dbReference type="EMBL" id="CP000237">
    <property type="protein sequence ID" value="ABD46513.1"/>
    <property type="molecule type" value="Genomic_DNA"/>
</dbReference>
<sequence>MRNKLQDILGKQQSANPLSKECEAVTEIFV</sequence>